<dbReference type="OrthoDB" id="6157741at2"/>
<evidence type="ECO:0008006" key="4">
    <source>
        <dbReference type="Google" id="ProtNLM"/>
    </source>
</evidence>
<feature type="region of interest" description="Disordered" evidence="1">
    <location>
        <begin position="99"/>
        <end position="118"/>
    </location>
</feature>
<dbReference type="RefSeq" id="WP_136350058.1">
    <property type="nucleotide sequence ID" value="NZ_SSOC01000009.1"/>
</dbReference>
<sequence length="238" mass="26254">MKRGLTITGLGQLKRATARLRTVAEISERAGYRATNAVLGKLETQVKRDIGSHLNLPQSYLREQMRTTKAGPSNNVAYIRMRIRAVRLARFDARQITAETARAKGDPRRGIPAGRKAAGVSVKVMRRGGRKTMPGAFMLPLRAGKIGSGNGMGIFVREGSNAALRAERLGFKVGESGRNTPVNSTRRKGGSGRLRHLYGPSPDQLFRRWRGEAVPEIKTMLAQAYASQLRYELRGTRK</sequence>
<dbReference type="EMBL" id="SSOC01000009">
    <property type="protein sequence ID" value="THF61397.1"/>
    <property type="molecule type" value="Genomic_DNA"/>
</dbReference>
<comment type="caution">
    <text evidence="2">The sequence shown here is derived from an EMBL/GenBank/DDBJ whole genome shotgun (WGS) entry which is preliminary data.</text>
</comment>
<evidence type="ECO:0000313" key="3">
    <source>
        <dbReference type="Proteomes" id="UP000308430"/>
    </source>
</evidence>
<protein>
    <recommendedName>
        <fullName evidence="4">Minor tail protein</fullName>
    </recommendedName>
</protein>
<dbReference type="AlphaFoldDB" id="A0A4S4AQE7"/>
<evidence type="ECO:0000313" key="2">
    <source>
        <dbReference type="EMBL" id="THF61397.1"/>
    </source>
</evidence>
<name>A0A4S4AQE7_9RHOO</name>
<organism evidence="2 3">
    <name type="scientific">Pseudothauera nasutitermitis</name>
    <dbReference type="NCBI Taxonomy" id="2565930"/>
    <lineage>
        <taxon>Bacteria</taxon>
        <taxon>Pseudomonadati</taxon>
        <taxon>Pseudomonadota</taxon>
        <taxon>Betaproteobacteria</taxon>
        <taxon>Rhodocyclales</taxon>
        <taxon>Zoogloeaceae</taxon>
        <taxon>Pseudothauera</taxon>
    </lineage>
</organism>
<gene>
    <name evidence="2" type="ORF">E6C76_20150</name>
</gene>
<keyword evidence="3" id="KW-1185">Reference proteome</keyword>
<proteinExistence type="predicted"/>
<accession>A0A4S4AQE7</accession>
<evidence type="ECO:0000256" key="1">
    <source>
        <dbReference type="SAM" id="MobiDB-lite"/>
    </source>
</evidence>
<dbReference type="Proteomes" id="UP000308430">
    <property type="component" value="Unassembled WGS sequence"/>
</dbReference>
<reference evidence="2 3" key="1">
    <citation type="submission" date="2019-04" db="EMBL/GenBank/DDBJ databases">
        <title>Azoarcus nasutitermitis sp. nov. isolated from termite nest.</title>
        <authorList>
            <person name="Lin S.-Y."/>
            <person name="Hameed A."/>
            <person name="Hsu Y.-H."/>
            <person name="Young C.-C."/>
        </authorList>
    </citation>
    <scope>NUCLEOTIDE SEQUENCE [LARGE SCALE GENOMIC DNA]</scope>
    <source>
        <strain evidence="2 3">CC-YHH838</strain>
    </source>
</reference>